<dbReference type="RefSeq" id="WP_015415112.1">
    <property type="nucleotide sequence ID" value="NC_020409.1"/>
</dbReference>
<dbReference type="BioCyc" id="DPIE1322246:BN4_RS09195-MONOMER"/>
<dbReference type="PANTHER" id="PTHR43036">
    <property type="entry name" value="OSJNBB0011N17.9 PROTEIN"/>
    <property type="match status" value="1"/>
</dbReference>
<keyword evidence="3" id="KW-1185">Reference proteome</keyword>
<dbReference type="InterPro" id="IPR046357">
    <property type="entry name" value="PPIase_dom_sf"/>
</dbReference>
<dbReference type="PANTHER" id="PTHR43036:SF2">
    <property type="entry name" value="OS04G0481300 PROTEIN"/>
    <property type="match status" value="1"/>
</dbReference>
<dbReference type="AlphaFoldDB" id="M1WWC8"/>
<sequence length="397" mass="44538">MAHIAQDSLATIYFTFTWKSSHASHIENYLARNVSFTRDILPVGVKSRMRGLGEGDSVQMTLDPSEVPAFKPGKILDMPIARFQPNELDMRPRIGRYYPKYFIASVPGTRPDSTTPFRVVNVDRGGFKADLNHPMAGREVTMKAKVIEITDKSSAKGVLNRWPDIFFSGPGMQVRLLDSPTDFLGNEPFKREDEAGDADFYANPHRIHHLDNQARHNVQTAYGHLLTDGMDILDLMAGQTSHLPSALKPRSMTGLGLNKREMEDNTALTANSVHNLNEDPKLPFADNSFDAIISTGGIEYLTKPFEIFDEAARVLRPGGMFIVVFSNQWFQPKVVHIWRELLDFERMGLVSQYFIRSGEYEGITTYSDRGWSSSDAAKGEDGTPSSDPIYAVWATKR</sequence>
<evidence type="ECO:0000259" key="1">
    <source>
        <dbReference type="Pfam" id="PF08241"/>
    </source>
</evidence>
<reference evidence="2 3" key="1">
    <citation type="journal article" date="2013" name="PLoS ONE">
        <title>The first genomic and proteomic characterization of a deep-sea sulfate reducer: insights into the piezophilic lifestyle of Desulfovibrio piezophilus.</title>
        <authorList>
            <person name="Pradel N."/>
            <person name="Ji B."/>
            <person name="Gimenez G."/>
            <person name="Talla E."/>
            <person name="Lenoble P."/>
            <person name="Garel M."/>
            <person name="Tamburini C."/>
            <person name="Fourquet P."/>
            <person name="Lebrun R."/>
            <person name="Bertin P."/>
            <person name="Denis Y."/>
            <person name="Pophillat M."/>
            <person name="Barbe V."/>
            <person name="Ollivier B."/>
            <person name="Dolla A."/>
        </authorList>
    </citation>
    <scope>NUCLEOTIDE SEQUENCE [LARGE SCALE GENOMIC DNA]</scope>
    <source>
        <strain evidence="3">DSM 10523 / SB164P1</strain>
    </source>
</reference>
<protein>
    <submittedName>
        <fullName evidence="2">Methyltransferase type 11</fullName>
    </submittedName>
</protein>
<dbReference type="InterPro" id="IPR029063">
    <property type="entry name" value="SAM-dependent_MTases_sf"/>
</dbReference>
<dbReference type="InterPro" id="IPR013216">
    <property type="entry name" value="Methyltransf_11"/>
</dbReference>
<dbReference type="Proteomes" id="UP000011724">
    <property type="component" value="Chromosome"/>
</dbReference>
<dbReference type="CDD" id="cd02440">
    <property type="entry name" value="AdoMet_MTases"/>
    <property type="match status" value="1"/>
</dbReference>
<dbReference type="Gene3D" id="3.10.50.40">
    <property type="match status" value="1"/>
</dbReference>
<dbReference type="KEGG" id="dpi:BN4_11833"/>
<dbReference type="SUPFAM" id="SSF53335">
    <property type="entry name" value="S-adenosyl-L-methionine-dependent methyltransferases"/>
    <property type="match status" value="1"/>
</dbReference>
<dbReference type="EMBL" id="FO203427">
    <property type="protein sequence ID" value="CCH49068.1"/>
    <property type="molecule type" value="Genomic_DNA"/>
</dbReference>
<dbReference type="GO" id="GO:0003755">
    <property type="term" value="F:peptidyl-prolyl cis-trans isomerase activity"/>
    <property type="evidence" value="ECO:0007669"/>
    <property type="project" value="InterPro"/>
</dbReference>
<organism evidence="2 3">
    <name type="scientific">Pseudodesulfovibrio piezophilus (strain DSM 21447 / JCM 15486 / C1TLV30)</name>
    <name type="common">Desulfovibrio piezophilus</name>
    <dbReference type="NCBI Taxonomy" id="1322246"/>
    <lineage>
        <taxon>Bacteria</taxon>
        <taxon>Pseudomonadati</taxon>
        <taxon>Thermodesulfobacteriota</taxon>
        <taxon>Desulfovibrionia</taxon>
        <taxon>Desulfovibrionales</taxon>
        <taxon>Desulfovibrionaceae</taxon>
    </lineage>
</organism>
<dbReference type="Gene3D" id="3.40.50.150">
    <property type="entry name" value="Vaccinia Virus protein VP39"/>
    <property type="match status" value="1"/>
</dbReference>
<accession>M1WWC8</accession>
<keyword evidence="2" id="KW-0808">Transferase</keyword>
<dbReference type="HOGENOM" id="CLU_681003_0_0_7"/>
<dbReference type="GO" id="GO:0032259">
    <property type="term" value="P:methylation"/>
    <property type="evidence" value="ECO:0007669"/>
    <property type="project" value="UniProtKB-KW"/>
</dbReference>
<gene>
    <name evidence="2" type="ordered locus">BN4_11833</name>
</gene>
<reference evidence="3" key="2">
    <citation type="journal article" date="2013" name="Stand. Genomic Sci.">
        <title>Complete genome sequence of Desulfocapsa sulfexigens, a marine deltaproteobacterium specialized in disproportionating inorganic sulfur compounds.</title>
        <authorList>
            <person name="Finster K.W."/>
            <person name="Kjeldsen K.U."/>
            <person name="Kube M."/>
            <person name="Reinhardt R."/>
            <person name="Mussmann M."/>
            <person name="Amann R."/>
            <person name="Schreiber L."/>
        </authorList>
    </citation>
    <scope>NUCLEOTIDE SEQUENCE [LARGE SCALE GENOMIC DNA]</scope>
    <source>
        <strain evidence="3">DSM 10523 / SB164P1</strain>
    </source>
</reference>
<dbReference type="Pfam" id="PF08241">
    <property type="entry name" value="Methyltransf_11"/>
    <property type="match status" value="1"/>
</dbReference>
<feature type="domain" description="Methyltransferase type 11" evidence="1">
    <location>
        <begin position="256"/>
        <end position="323"/>
    </location>
</feature>
<dbReference type="eggNOG" id="COG1047">
    <property type="taxonomic scope" value="Bacteria"/>
</dbReference>
<dbReference type="eggNOG" id="COG2226">
    <property type="taxonomic scope" value="Bacteria"/>
</dbReference>
<dbReference type="PATRIC" id="fig|879567.3.peg.1930"/>
<dbReference type="OrthoDB" id="529208at2"/>
<name>M1WWC8_PSEP2</name>
<dbReference type="GO" id="GO:0008757">
    <property type="term" value="F:S-adenosylmethionine-dependent methyltransferase activity"/>
    <property type="evidence" value="ECO:0007669"/>
    <property type="project" value="InterPro"/>
</dbReference>
<keyword evidence="2" id="KW-0489">Methyltransferase</keyword>
<dbReference type="STRING" id="1322246.BN4_11833"/>
<proteinExistence type="predicted"/>
<evidence type="ECO:0000313" key="2">
    <source>
        <dbReference type="EMBL" id="CCH49068.1"/>
    </source>
</evidence>
<evidence type="ECO:0000313" key="3">
    <source>
        <dbReference type="Proteomes" id="UP000011724"/>
    </source>
</evidence>